<comment type="caution">
    <text evidence="1">The sequence shown here is derived from an EMBL/GenBank/DDBJ whole genome shotgun (WGS) entry which is preliminary data.</text>
</comment>
<organism evidence="1 2">
    <name type="scientific">Pristionchus entomophagus</name>
    <dbReference type="NCBI Taxonomy" id="358040"/>
    <lineage>
        <taxon>Eukaryota</taxon>
        <taxon>Metazoa</taxon>
        <taxon>Ecdysozoa</taxon>
        <taxon>Nematoda</taxon>
        <taxon>Chromadorea</taxon>
        <taxon>Rhabditida</taxon>
        <taxon>Rhabditina</taxon>
        <taxon>Diplogasteromorpha</taxon>
        <taxon>Diplogasteroidea</taxon>
        <taxon>Neodiplogasteridae</taxon>
        <taxon>Pristionchus</taxon>
    </lineage>
</organism>
<gene>
    <name evidence="1" type="ORF">PENTCL1PPCAC_27532</name>
</gene>
<feature type="non-terminal residue" evidence="1">
    <location>
        <position position="133"/>
    </location>
</feature>
<dbReference type="PANTHER" id="PTHR45943:SF1">
    <property type="entry name" value="E3 UBIQUITIN-PROTEIN LIGASE MYCBP2"/>
    <property type="match status" value="1"/>
</dbReference>
<dbReference type="GO" id="GO:0005634">
    <property type="term" value="C:nucleus"/>
    <property type="evidence" value="ECO:0007669"/>
    <property type="project" value="TreeGrafter"/>
</dbReference>
<keyword evidence="2" id="KW-1185">Reference proteome</keyword>
<reference evidence="1" key="1">
    <citation type="submission" date="2023-10" db="EMBL/GenBank/DDBJ databases">
        <title>Genome assembly of Pristionchus species.</title>
        <authorList>
            <person name="Yoshida K."/>
            <person name="Sommer R.J."/>
        </authorList>
    </citation>
    <scope>NUCLEOTIDE SEQUENCE</scope>
    <source>
        <strain evidence="1">RS0144</strain>
    </source>
</reference>
<dbReference type="EMBL" id="BTSX01000006">
    <property type="protein sequence ID" value="GMT05358.1"/>
    <property type="molecule type" value="Genomic_DNA"/>
</dbReference>
<protein>
    <submittedName>
        <fullName evidence="1">Uncharacterized protein</fullName>
    </submittedName>
</protein>
<dbReference type="GO" id="GO:0007411">
    <property type="term" value="P:axon guidance"/>
    <property type="evidence" value="ECO:0007669"/>
    <property type="project" value="TreeGrafter"/>
</dbReference>
<proteinExistence type="predicted"/>
<dbReference type="GO" id="GO:0005886">
    <property type="term" value="C:plasma membrane"/>
    <property type="evidence" value="ECO:0007669"/>
    <property type="project" value="TreeGrafter"/>
</dbReference>
<dbReference type="Proteomes" id="UP001432027">
    <property type="component" value="Unassembled WGS sequence"/>
</dbReference>
<accession>A0AAV5UF92</accession>
<name>A0AAV5UF92_9BILA</name>
<dbReference type="GO" id="GO:0008582">
    <property type="term" value="P:regulation of synaptic assembly at neuromuscular junction"/>
    <property type="evidence" value="ECO:0007669"/>
    <property type="project" value="TreeGrafter"/>
</dbReference>
<dbReference type="PANTHER" id="PTHR45943">
    <property type="entry name" value="E3 UBIQUITIN-PROTEIN LIGASE MYCBP2"/>
    <property type="match status" value="1"/>
</dbReference>
<dbReference type="GO" id="GO:0061630">
    <property type="term" value="F:ubiquitin protein ligase activity"/>
    <property type="evidence" value="ECO:0007669"/>
    <property type="project" value="TreeGrafter"/>
</dbReference>
<sequence length="133" mass="14716">EGAGRDHSSLRTIHSTILCDVTAFYQAHLDANSTLVVTRLNDFFQPLTDSKVKQKLRLTKLSYSIFGDAQPVPHSLMRSMPNTLHGLATHFTSSRAIALLLARTGKVYYTGNGNRLGLKEIGSAWMELVLLET</sequence>
<dbReference type="AlphaFoldDB" id="A0AAV5UF92"/>
<feature type="non-terminal residue" evidence="1">
    <location>
        <position position="1"/>
    </location>
</feature>
<evidence type="ECO:0000313" key="2">
    <source>
        <dbReference type="Proteomes" id="UP001432027"/>
    </source>
</evidence>
<evidence type="ECO:0000313" key="1">
    <source>
        <dbReference type="EMBL" id="GMT05358.1"/>
    </source>
</evidence>